<evidence type="ECO:0000313" key="1">
    <source>
        <dbReference type="EMBL" id="KKB48719.1"/>
    </source>
</evidence>
<organism evidence="1 2">
    <name type="scientific">Parabacteroides goldsteinii DSM 19448 = WAL 12034</name>
    <dbReference type="NCBI Taxonomy" id="927665"/>
    <lineage>
        <taxon>Bacteria</taxon>
        <taxon>Pseudomonadati</taxon>
        <taxon>Bacteroidota</taxon>
        <taxon>Bacteroidia</taxon>
        <taxon>Bacteroidales</taxon>
        <taxon>Tannerellaceae</taxon>
        <taxon>Parabacteroides</taxon>
    </lineage>
</organism>
<accession>A0A0F5IT30</accession>
<dbReference type="HOGENOM" id="CLU_057106_0_0_10"/>
<dbReference type="Proteomes" id="UP000033047">
    <property type="component" value="Unassembled WGS sequence"/>
</dbReference>
<dbReference type="RefSeq" id="WP_046147175.1">
    <property type="nucleotide sequence ID" value="NZ_KQ033913.1"/>
</dbReference>
<gene>
    <name evidence="1" type="ORF">HMPREF1535_03948</name>
</gene>
<sequence length="398" mass="42527">MKFQNLIYATMVACAFSACSNDDDPNIPDPAQELDATVTVAFNSIGSNGSSLKSQTKSSTNGEVGKIGIAVFNDGAMENMASGALINYKERDADSGVDTTACIDAKAGAVNVLVVVNPPAKVFEGKTNIDDFKKAISKAELSSAQPLMASAVKGYNLVKGRNIISLTDEGFAAYDKQFEENIKVFRNVANIDLESITLKPRADFATDAKLVVSKAFIMHYRNDVKVFGAATAWCPVVNDTESDDNIVPNLTGAEGIYTHSFSQNITGTNEVKVSAENGEFFVYDNSSSSRIANVKNATALVIQGTYTYTANNGQTVTSKDAYWTVYINNNETASEVKNDSGYTNLAHFGVLRNVKYAINATITGPGSDNPETPTEAASITSNIEIVPWGTVTLDPSID</sequence>
<name>A0A0F5IT30_9BACT</name>
<comment type="caution">
    <text evidence="1">The sequence shown here is derived from an EMBL/GenBank/DDBJ whole genome shotgun (WGS) entry which is preliminary data.</text>
</comment>
<dbReference type="STRING" id="927665.HMPREF1535_03948"/>
<dbReference type="PROSITE" id="PS51257">
    <property type="entry name" value="PROKAR_LIPOPROTEIN"/>
    <property type="match status" value="1"/>
</dbReference>
<evidence type="ECO:0008006" key="3">
    <source>
        <dbReference type="Google" id="ProtNLM"/>
    </source>
</evidence>
<proteinExistence type="predicted"/>
<reference evidence="1 2" key="1">
    <citation type="submission" date="2013-04" db="EMBL/GenBank/DDBJ databases">
        <title>The Genome Sequence of Parabacteroides goldsteinii DSM 19448.</title>
        <authorList>
            <consortium name="The Broad Institute Genomics Platform"/>
            <person name="Earl A."/>
            <person name="Ward D."/>
            <person name="Feldgarden M."/>
            <person name="Gevers D."/>
            <person name="Martens E."/>
            <person name="Sakamoto M."/>
            <person name="Benno Y."/>
            <person name="Song Y."/>
            <person name="Liu C."/>
            <person name="Lee J."/>
            <person name="Bolanos M."/>
            <person name="Vaisanen M.L."/>
            <person name="Finegold S.M."/>
            <person name="Walker B."/>
            <person name="Young S."/>
            <person name="Zeng Q."/>
            <person name="Gargeya S."/>
            <person name="Fitzgerald M."/>
            <person name="Haas B."/>
            <person name="Abouelleil A."/>
            <person name="Allen A.W."/>
            <person name="Alvarado L."/>
            <person name="Arachchi H.M."/>
            <person name="Berlin A.M."/>
            <person name="Chapman S.B."/>
            <person name="Gainer-Dewar J."/>
            <person name="Goldberg J."/>
            <person name="Griggs A."/>
            <person name="Gujja S."/>
            <person name="Hansen M."/>
            <person name="Howarth C."/>
            <person name="Imamovic A."/>
            <person name="Ireland A."/>
            <person name="Larimer J."/>
            <person name="McCowan C."/>
            <person name="Murphy C."/>
            <person name="Pearson M."/>
            <person name="Poon T.W."/>
            <person name="Priest M."/>
            <person name="Roberts A."/>
            <person name="Saif S."/>
            <person name="Shea T."/>
            <person name="Sisk P."/>
            <person name="Sykes S."/>
            <person name="Wortman J."/>
            <person name="Nusbaum C."/>
            <person name="Birren B."/>
        </authorList>
    </citation>
    <scope>NUCLEOTIDE SEQUENCE [LARGE SCALE GENOMIC DNA]</scope>
    <source>
        <strain evidence="1 2">DSM 19448</strain>
    </source>
</reference>
<dbReference type="AlphaFoldDB" id="A0A0F5IT30"/>
<evidence type="ECO:0000313" key="2">
    <source>
        <dbReference type="Proteomes" id="UP000033047"/>
    </source>
</evidence>
<dbReference type="PATRIC" id="fig|927665.4.peg.4056"/>
<dbReference type="EMBL" id="AQHV01000021">
    <property type="protein sequence ID" value="KKB48719.1"/>
    <property type="molecule type" value="Genomic_DNA"/>
</dbReference>
<dbReference type="Gene3D" id="2.60.40.3690">
    <property type="match status" value="1"/>
</dbReference>
<protein>
    <recommendedName>
        <fullName evidence="3">Major fimbrial subunit protein N-terminal domain-containing protein</fullName>
    </recommendedName>
</protein>